<dbReference type="InterPro" id="IPR000515">
    <property type="entry name" value="MetI-like"/>
</dbReference>
<dbReference type="Gene3D" id="2.60.120.10">
    <property type="entry name" value="Jelly Rolls"/>
    <property type="match status" value="1"/>
</dbReference>
<feature type="transmembrane region" description="Helical" evidence="7">
    <location>
        <begin position="188"/>
        <end position="205"/>
    </location>
</feature>
<evidence type="ECO:0000256" key="6">
    <source>
        <dbReference type="ARBA" id="ARBA00023136"/>
    </source>
</evidence>
<evidence type="ECO:0000256" key="5">
    <source>
        <dbReference type="ARBA" id="ARBA00022989"/>
    </source>
</evidence>
<name>A0A5C7ET16_9PROT</name>
<dbReference type="AlphaFoldDB" id="A0A5C7ET16"/>
<comment type="subcellular location">
    <subcellularLocation>
        <location evidence="1 7">Cell membrane</location>
        <topology evidence="1 7">Multi-pass membrane protein</topology>
    </subcellularLocation>
</comment>
<feature type="domain" description="ABC transmembrane type-1" evidence="9">
    <location>
        <begin position="247"/>
        <end position="427"/>
    </location>
</feature>
<keyword evidence="3" id="KW-1003">Cell membrane</keyword>
<keyword evidence="11" id="KW-1185">Reference proteome</keyword>
<dbReference type="CDD" id="cd00038">
    <property type="entry name" value="CAP_ED"/>
    <property type="match status" value="1"/>
</dbReference>
<keyword evidence="6 7" id="KW-0472">Membrane</keyword>
<evidence type="ECO:0000259" key="8">
    <source>
        <dbReference type="PROSITE" id="PS50042"/>
    </source>
</evidence>
<gene>
    <name evidence="10" type="ORF">FR698_15920</name>
</gene>
<keyword evidence="4 7" id="KW-0812">Transmembrane</keyword>
<evidence type="ECO:0000313" key="10">
    <source>
        <dbReference type="EMBL" id="TXF10032.1"/>
    </source>
</evidence>
<dbReference type="Gene3D" id="1.10.3720.10">
    <property type="entry name" value="MetI-like"/>
    <property type="match status" value="1"/>
</dbReference>
<dbReference type="InterPro" id="IPR014710">
    <property type="entry name" value="RmlC-like_jellyroll"/>
</dbReference>
<dbReference type="InParanoid" id="A0A5C7ET16"/>
<dbReference type="SUPFAM" id="SSF51206">
    <property type="entry name" value="cAMP-binding domain-like"/>
    <property type="match status" value="1"/>
</dbReference>
<feature type="transmembrane region" description="Helical" evidence="7">
    <location>
        <begin position="404"/>
        <end position="430"/>
    </location>
</feature>
<proteinExistence type="inferred from homology"/>
<dbReference type="SUPFAM" id="SSF161098">
    <property type="entry name" value="MetI-like"/>
    <property type="match status" value="1"/>
</dbReference>
<dbReference type="Proteomes" id="UP000321201">
    <property type="component" value="Unassembled WGS sequence"/>
</dbReference>
<dbReference type="FunFam" id="1.10.3720.10:FF:000003">
    <property type="entry name" value="Aliphatic sulfonate ABC transporter permease"/>
    <property type="match status" value="1"/>
</dbReference>
<comment type="caution">
    <text evidence="10">The sequence shown here is derived from an EMBL/GenBank/DDBJ whole genome shotgun (WGS) entry which is preliminary data.</text>
</comment>
<sequence length="448" mass="49820">MHVATGALHGGDDVGLLKTAMPFQVVSNGMLETIASAARRVSYKAGQLIYERGERANDLFVVIRGRVEHVLGPGAGATNLLRILGPGEVFGWAALLKSQPYRLARCTAIEDTECLAINGDTLLRILESDPETGDVVMSRFATMITRDFTVPEWVAQLRPLGRRQASQQLTGMALTMFRLAQWLKSPRPYLMVIGFALFLGFWYLAVEVWKLPRFEQMPGLTAVVKEWLSPDPAYGLSIYTPEYYQHIWVSCRRVGIAFFLATALGVPLGLFLGWSQKFKEYVFPVFEMLRPIPILAWVPLAILMFKGLETPVIFLTFLASFYATALNTMLGVQSIDESYFRAAYCLGASRWQTFRHIIVPGAMPFIFTGLQISVGVAWFSLVAAEMVSGQFGLGYVINNSYTTVRYPTIIIGMITLGAVGYVTSAMVRIVGDYLMQWRVRELALGGNT</sequence>
<evidence type="ECO:0000256" key="1">
    <source>
        <dbReference type="ARBA" id="ARBA00004651"/>
    </source>
</evidence>
<protein>
    <submittedName>
        <fullName evidence="10">ABC transporter permease subunit</fullName>
    </submittedName>
</protein>
<dbReference type="InterPro" id="IPR000595">
    <property type="entry name" value="cNMP-bd_dom"/>
</dbReference>
<evidence type="ECO:0000256" key="3">
    <source>
        <dbReference type="ARBA" id="ARBA00022475"/>
    </source>
</evidence>
<dbReference type="GO" id="GO:0042918">
    <property type="term" value="P:alkanesulfonate transmembrane transport"/>
    <property type="evidence" value="ECO:0007669"/>
    <property type="project" value="UniProtKB-ARBA"/>
</dbReference>
<feature type="transmembrane region" description="Helical" evidence="7">
    <location>
        <begin position="254"/>
        <end position="274"/>
    </location>
</feature>
<dbReference type="PROSITE" id="PS50928">
    <property type="entry name" value="ABC_TM1"/>
    <property type="match status" value="1"/>
</dbReference>
<dbReference type="Pfam" id="PF00528">
    <property type="entry name" value="BPD_transp_1"/>
    <property type="match status" value="1"/>
</dbReference>
<dbReference type="PROSITE" id="PS50042">
    <property type="entry name" value="CNMP_BINDING_3"/>
    <property type="match status" value="1"/>
</dbReference>
<dbReference type="OrthoDB" id="8138334at2"/>
<organism evidence="10 11">
    <name type="scientific">Pelomicrobium methylotrophicum</name>
    <dbReference type="NCBI Taxonomy" id="2602750"/>
    <lineage>
        <taxon>Bacteria</taxon>
        <taxon>Pseudomonadati</taxon>
        <taxon>Pseudomonadota</taxon>
        <taxon>Hydrogenophilia</taxon>
        <taxon>Hydrogenophilia incertae sedis</taxon>
        <taxon>Pelomicrobium</taxon>
    </lineage>
</organism>
<dbReference type="InterPro" id="IPR035906">
    <property type="entry name" value="MetI-like_sf"/>
</dbReference>
<feature type="transmembrane region" description="Helical" evidence="7">
    <location>
        <begin position="357"/>
        <end position="384"/>
    </location>
</feature>
<keyword evidence="5 7" id="KW-1133">Transmembrane helix</keyword>
<dbReference type="PANTHER" id="PTHR30151:SF0">
    <property type="entry name" value="ABC TRANSPORTER PERMEASE PROTEIN MJ0413-RELATED"/>
    <property type="match status" value="1"/>
</dbReference>
<evidence type="ECO:0000256" key="2">
    <source>
        <dbReference type="ARBA" id="ARBA00022448"/>
    </source>
</evidence>
<evidence type="ECO:0000313" key="11">
    <source>
        <dbReference type="Proteomes" id="UP000321201"/>
    </source>
</evidence>
<accession>A0A5C7ET16</accession>
<keyword evidence="2 7" id="KW-0813">Transport</keyword>
<comment type="similarity">
    <text evidence="7">Belongs to the binding-protein-dependent transport system permease family.</text>
</comment>
<dbReference type="EMBL" id="VPFL01000038">
    <property type="protein sequence ID" value="TXF10032.1"/>
    <property type="molecule type" value="Genomic_DNA"/>
</dbReference>
<dbReference type="SMART" id="SM00100">
    <property type="entry name" value="cNMP"/>
    <property type="match status" value="1"/>
</dbReference>
<evidence type="ECO:0000256" key="4">
    <source>
        <dbReference type="ARBA" id="ARBA00022692"/>
    </source>
</evidence>
<evidence type="ECO:0000256" key="7">
    <source>
        <dbReference type="RuleBase" id="RU363032"/>
    </source>
</evidence>
<reference evidence="10 11" key="1">
    <citation type="submission" date="2019-08" db="EMBL/GenBank/DDBJ databases">
        <title>Pelomicrobium methylotrophicum gen. nov., sp. nov. a moderately thermophilic, facultatively anaerobic, lithoautotrophic and methylotrophic bacterium isolated from a terrestrial mud volcano.</title>
        <authorList>
            <person name="Slobodkina G.B."/>
            <person name="Merkel A.Y."/>
            <person name="Slobodkin A.I."/>
        </authorList>
    </citation>
    <scope>NUCLEOTIDE SEQUENCE [LARGE SCALE GENOMIC DNA]</scope>
    <source>
        <strain evidence="10 11">SM250</strain>
    </source>
</reference>
<dbReference type="FunCoup" id="A0A5C7ET16">
    <property type="interactions" value="240"/>
</dbReference>
<dbReference type="InterPro" id="IPR018490">
    <property type="entry name" value="cNMP-bd_dom_sf"/>
</dbReference>
<dbReference type="CDD" id="cd06261">
    <property type="entry name" value="TM_PBP2"/>
    <property type="match status" value="1"/>
</dbReference>
<dbReference type="PANTHER" id="PTHR30151">
    <property type="entry name" value="ALKANE SULFONATE ABC TRANSPORTER-RELATED, MEMBRANE SUBUNIT"/>
    <property type="match status" value="1"/>
</dbReference>
<dbReference type="Pfam" id="PF00027">
    <property type="entry name" value="cNMP_binding"/>
    <property type="match status" value="1"/>
</dbReference>
<dbReference type="GO" id="GO:0005886">
    <property type="term" value="C:plasma membrane"/>
    <property type="evidence" value="ECO:0007669"/>
    <property type="project" value="UniProtKB-SubCell"/>
</dbReference>
<feature type="domain" description="Cyclic nucleotide-binding" evidence="8">
    <location>
        <begin position="22"/>
        <end position="143"/>
    </location>
</feature>
<evidence type="ECO:0000259" key="9">
    <source>
        <dbReference type="PROSITE" id="PS50928"/>
    </source>
</evidence>